<proteinExistence type="inferred from homology"/>
<evidence type="ECO:0000313" key="6">
    <source>
        <dbReference type="EMBL" id="KUJ47881.1"/>
    </source>
</evidence>
<comment type="caution">
    <text evidence="6">The sequence shown here is derived from an EMBL/GenBank/DDBJ whole genome shotgun (WGS) entry which is preliminary data.</text>
</comment>
<dbReference type="Pfam" id="PF00005">
    <property type="entry name" value="ABC_tran"/>
    <property type="match status" value="1"/>
</dbReference>
<dbReference type="Proteomes" id="UP000053246">
    <property type="component" value="Unassembled WGS sequence"/>
</dbReference>
<keyword evidence="4 6" id="KW-0067">ATP-binding</keyword>
<keyword evidence="7" id="KW-1185">Reference proteome</keyword>
<keyword evidence="2" id="KW-0813">Transport</keyword>
<evidence type="ECO:0000256" key="3">
    <source>
        <dbReference type="ARBA" id="ARBA00022741"/>
    </source>
</evidence>
<comment type="similarity">
    <text evidence="1">Belongs to the ABC transporter superfamily.</text>
</comment>
<dbReference type="PROSITE" id="PS50893">
    <property type="entry name" value="ABC_TRANSPORTER_2"/>
    <property type="match status" value="1"/>
</dbReference>
<gene>
    <name evidence="6" type="ORF">ADL17_01925</name>
</gene>
<dbReference type="SUPFAM" id="SSF52540">
    <property type="entry name" value="P-loop containing nucleoside triphosphate hydrolases"/>
    <property type="match status" value="1"/>
</dbReference>
<protein>
    <submittedName>
        <fullName evidence="6">Multidrug ABC transporter ATP-binding protein</fullName>
    </submittedName>
</protein>
<dbReference type="InterPro" id="IPR003439">
    <property type="entry name" value="ABC_transporter-like_ATP-bd"/>
</dbReference>
<dbReference type="Gene3D" id="3.40.50.300">
    <property type="entry name" value="P-loop containing nucleotide triphosphate hydrolases"/>
    <property type="match status" value="1"/>
</dbReference>
<evidence type="ECO:0000259" key="5">
    <source>
        <dbReference type="PROSITE" id="PS50893"/>
    </source>
</evidence>
<dbReference type="PANTHER" id="PTHR43335:SF2">
    <property type="entry name" value="ABC TRANSPORTER, ATP-BINDING PROTEIN"/>
    <property type="match status" value="1"/>
</dbReference>
<accession>A0A9X0LF32</accession>
<dbReference type="InterPro" id="IPR003593">
    <property type="entry name" value="AAA+_ATPase"/>
</dbReference>
<evidence type="ECO:0000313" key="7">
    <source>
        <dbReference type="Proteomes" id="UP000053246"/>
    </source>
</evidence>
<dbReference type="AlphaFoldDB" id="A0A9X0LF32"/>
<dbReference type="EMBL" id="LMWI01000001">
    <property type="protein sequence ID" value="KUJ47881.1"/>
    <property type="molecule type" value="Genomic_DNA"/>
</dbReference>
<evidence type="ECO:0000256" key="1">
    <source>
        <dbReference type="ARBA" id="ARBA00005417"/>
    </source>
</evidence>
<dbReference type="SMART" id="SM00382">
    <property type="entry name" value="AAA"/>
    <property type="match status" value="1"/>
</dbReference>
<dbReference type="RefSeq" id="WP_013731085.1">
    <property type="nucleotide sequence ID" value="NZ_LMWI01000001.1"/>
</dbReference>
<dbReference type="OMA" id="NREDLMV"/>
<evidence type="ECO:0000256" key="2">
    <source>
        <dbReference type="ARBA" id="ARBA00022448"/>
    </source>
</evidence>
<feature type="domain" description="ABC transporter" evidence="5">
    <location>
        <begin position="3"/>
        <end position="232"/>
    </location>
</feature>
<sequence>MTLELMGVSQRYGNVVALREVSARLKPGVTGLLGPNGAGKTTLLRTMATIMPPDAGVLHINGVQVNDERSARSARRHVGYLPQSFGYDPHMRVGDFVRYAAWLRGLPAAQWDAGAKAALSAVDLLDRATIKLKKLSGGMRQRAGIAWAIVGRPAVILLDEPTAGLDPRQRLQFRKILTDLSDSVVVLSTHIISDIDSTCDRVLVISDGQIRFDGSTAELSRSGRDDLPGHTSLERAYLHLLPEQETSR</sequence>
<dbReference type="GO" id="GO:0016887">
    <property type="term" value="F:ATP hydrolysis activity"/>
    <property type="evidence" value="ECO:0007669"/>
    <property type="project" value="InterPro"/>
</dbReference>
<dbReference type="PANTHER" id="PTHR43335">
    <property type="entry name" value="ABC TRANSPORTER, ATP-BINDING PROTEIN"/>
    <property type="match status" value="1"/>
</dbReference>
<name>A0A9X0LF32_9ACTN</name>
<organism evidence="6 7">
    <name type="scientific">Micromonospora maris</name>
    <dbReference type="NCBI Taxonomy" id="1003110"/>
    <lineage>
        <taxon>Bacteria</taxon>
        <taxon>Bacillati</taxon>
        <taxon>Actinomycetota</taxon>
        <taxon>Actinomycetes</taxon>
        <taxon>Micromonosporales</taxon>
        <taxon>Micromonosporaceae</taxon>
        <taxon>Micromonospora</taxon>
    </lineage>
</organism>
<reference evidence="6 7" key="1">
    <citation type="submission" date="2015-10" db="EMBL/GenBank/DDBJ databases">
        <authorList>
            <person name="Ju K.-S."/>
            <person name="Doroghazi J.R."/>
            <person name="Metcalf W.W."/>
        </authorList>
    </citation>
    <scope>NUCLEOTIDE SEQUENCE [LARGE SCALE GENOMIC DNA]</scope>
    <source>
        <strain evidence="6 7">NRRL B-24793</strain>
    </source>
</reference>
<evidence type="ECO:0000256" key="4">
    <source>
        <dbReference type="ARBA" id="ARBA00022840"/>
    </source>
</evidence>
<dbReference type="GO" id="GO:0005524">
    <property type="term" value="F:ATP binding"/>
    <property type="evidence" value="ECO:0007669"/>
    <property type="project" value="UniProtKB-KW"/>
</dbReference>
<keyword evidence="3" id="KW-0547">Nucleotide-binding</keyword>
<dbReference type="InterPro" id="IPR027417">
    <property type="entry name" value="P-loop_NTPase"/>
</dbReference>